<reference evidence="1 2" key="1">
    <citation type="submission" date="2018-10" db="EMBL/GenBank/DDBJ databases">
        <title>Genomic Encyclopedia of Archaeal and Bacterial Type Strains, Phase II (KMG-II): from individual species to whole genera.</title>
        <authorList>
            <person name="Goeker M."/>
        </authorList>
    </citation>
    <scope>NUCLEOTIDE SEQUENCE [LARGE SCALE GENOMIC DNA]</scope>
    <source>
        <strain evidence="1 2">DSM 25230</strain>
    </source>
</reference>
<comment type="caution">
    <text evidence="1">The sequence shown here is derived from an EMBL/GenBank/DDBJ whole genome shotgun (WGS) entry which is preliminary data.</text>
</comment>
<name>A0A495DT06_9FLAO</name>
<dbReference type="EMBL" id="RBIQ01000011">
    <property type="protein sequence ID" value="RKR07795.1"/>
    <property type="molecule type" value="Genomic_DNA"/>
</dbReference>
<accession>A0A495DT06</accession>
<keyword evidence="2" id="KW-1185">Reference proteome</keyword>
<sequence>MKKLILVYNANSGWHNSVIDSFHKVMSPKTYNCNLCAITFGIFSENEIWKKFRIETNIEMQFLHKNEFLKAYKTKEKYDFPMVFKSEDNEIEIVLKSQELNALKTPQDLINLIKSNI</sequence>
<evidence type="ECO:0000313" key="1">
    <source>
        <dbReference type="EMBL" id="RKR07795.1"/>
    </source>
</evidence>
<dbReference type="AlphaFoldDB" id="A0A495DT06"/>
<proteinExistence type="predicted"/>
<dbReference type="RefSeq" id="WP_121068978.1">
    <property type="nucleotide sequence ID" value="NZ_RBIQ01000011.1"/>
</dbReference>
<gene>
    <name evidence="1" type="ORF">CLV91_2978</name>
</gene>
<dbReference type="OrthoDB" id="572467at2"/>
<evidence type="ECO:0008006" key="3">
    <source>
        <dbReference type="Google" id="ProtNLM"/>
    </source>
</evidence>
<organism evidence="1 2">
    <name type="scientific">Maribacter vaceletii</name>
    <dbReference type="NCBI Taxonomy" id="1206816"/>
    <lineage>
        <taxon>Bacteria</taxon>
        <taxon>Pseudomonadati</taxon>
        <taxon>Bacteroidota</taxon>
        <taxon>Flavobacteriia</taxon>
        <taxon>Flavobacteriales</taxon>
        <taxon>Flavobacteriaceae</taxon>
        <taxon>Maribacter</taxon>
    </lineage>
</organism>
<dbReference type="Proteomes" id="UP000269412">
    <property type="component" value="Unassembled WGS sequence"/>
</dbReference>
<evidence type="ECO:0000313" key="2">
    <source>
        <dbReference type="Proteomes" id="UP000269412"/>
    </source>
</evidence>
<protein>
    <recommendedName>
        <fullName evidence="3">GTPase</fullName>
    </recommendedName>
</protein>